<evidence type="ECO:0000313" key="6">
    <source>
        <dbReference type="RefSeq" id="XP_022256215.1"/>
    </source>
</evidence>
<keyword evidence="5" id="KW-1185">Reference proteome</keyword>
<keyword evidence="2" id="KW-0393">Immunoglobulin domain</keyword>
<evidence type="ECO:0000313" key="5">
    <source>
        <dbReference type="Proteomes" id="UP000694941"/>
    </source>
</evidence>
<organism evidence="5 6">
    <name type="scientific">Limulus polyphemus</name>
    <name type="common">Atlantic horseshoe crab</name>
    <dbReference type="NCBI Taxonomy" id="6850"/>
    <lineage>
        <taxon>Eukaryota</taxon>
        <taxon>Metazoa</taxon>
        <taxon>Ecdysozoa</taxon>
        <taxon>Arthropoda</taxon>
        <taxon>Chelicerata</taxon>
        <taxon>Merostomata</taxon>
        <taxon>Xiphosura</taxon>
        <taxon>Limulidae</taxon>
        <taxon>Limulus</taxon>
    </lineage>
</organism>
<dbReference type="PANTHER" id="PTHR10075:SF100">
    <property type="entry name" value="FASCICLIN-2"/>
    <property type="match status" value="1"/>
</dbReference>
<feature type="domain" description="Ig-like" evidence="3">
    <location>
        <begin position="95"/>
        <end position="183"/>
    </location>
</feature>
<dbReference type="PROSITE" id="PS50853">
    <property type="entry name" value="FN3"/>
    <property type="match status" value="3"/>
</dbReference>
<evidence type="ECO:0000259" key="4">
    <source>
        <dbReference type="PROSITE" id="PS50853"/>
    </source>
</evidence>
<dbReference type="PROSITE" id="PS50835">
    <property type="entry name" value="IG_LIKE"/>
    <property type="match status" value="7"/>
</dbReference>
<feature type="domain" description="Fibronectin type-III" evidence="4">
    <location>
        <begin position="880"/>
        <end position="927"/>
    </location>
</feature>
<dbReference type="PANTHER" id="PTHR10075">
    <property type="entry name" value="BASIGIN RELATED"/>
    <property type="match status" value="1"/>
</dbReference>
<keyword evidence="1" id="KW-0677">Repeat</keyword>
<feature type="domain" description="Fibronectin type-III" evidence="4">
    <location>
        <begin position="777"/>
        <end position="875"/>
    </location>
</feature>
<dbReference type="SMART" id="SM00060">
    <property type="entry name" value="FN3"/>
    <property type="match status" value="2"/>
</dbReference>
<evidence type="ECO:0000259" key="3">
    <source>
        <dbReference type="PROSITE" id="PS50835"/>
    </source>
</evidence>
<dbReference type="InterPro" id="IPR036116">
    <property type="entry name" value="FN3_sf"/>
</dbReference>
<feature type="domain" description="Ig-like" evidence="3">
    <location>
        <begin position="189"/>
        <end position="282"/>
    </location>
</feature>
<feature type="domain" description="Fibronectin type-III" evidence="4">
    <location>
        <begin position="668"/>
        <end position="765"/>
    </location>
</feature>
<dbReference type="InterPro" id="IPR003599">
    <property type="entry name" value="Ig_sub"/>
</dbReference>
<gene>
    <name evidence="6" type="primary">LOC106471898</name>
</gene>
<dbReference type="GeneID" id="106471898"/>
<dbReference type="CDD" id="cd20958">
    <property type="entry name" value="IgI_5_Dscam"/>
    <property type="match status" value="1"/>
</dbReference>
<dbReference type="Gene3D" id="2.60.40.10">
    <property type="entry name" value="Immunoglobulins"/>
    <property type="match status" value="10"/>
</dbReference>
<evidence type="ECO:0000256" key="1">
    <source>
        <dbReference type="ARBA" id="ARBA00022737"/>
    </source>
</evidence>
<accession>A0ABM1TK09</accession>
<dbReference type="CDD" id="cd20956">
    <property type="entry name" value="IgI_4_Dscam"/>
    <property type="match status" value="1"/>
</dbReference>
<dbReference type="Pfam" id="PF07679">
    <property type="entry name" value="I-set"/>
    <property type="match status" value="3"/>
</dbReference>
<dbReference type="InterPro" id="IPR013783">
    <property type="entry name" value="Ig-like_fold"/>
</dbReference>
<dbReference type="Proteomes" id="UP000694941">
    <property type="component" value="Unplaced"/>
</dbReference>
<feature type="domain" description="Ig-like" evidence="3">
    <location>
        <begin position="570"/>
        <end position="666"/>
    </location>
</feature>
<name>A0ABM1TK09_LIMPO</name>
<dbReference type="RefSeq" id="XP_022256215.1">
    <property type="nucleotide sequence ID" value="XM_022400507.1"/>
</dbReference>
<feature type="domain" description="Ig-like" evidence="3">
    <location>
        <begin position="471"/>
        <end position="565"/>
    </location>
</feature>
<dbReference type="SMART" id="SM00408">
    <property type="entry name" value="IGc2"/>
    <property type="match status" value="7"/>
</dbReference>
<evidence type="ECO:0000256" key="2">
    <source>
        <dbReference type="ARBA" id="ARBA00023319"/>
    </source>
</evidence>
<protein>
    <submittedName>
        <fullName evidence="6">Down syndrome cell adhesion molecule-like protein Dscam2 isoform X1</fullName>
    </submittedName>
</protein>
<proteinExistence type="predicted"/>
<sequence>MSPRTKDSRQLFISAMVGEFVELPCAAQGIPLPNYSWYKYAGTNQTPVYLDSRVMQLSGSLIFHSVTLDNAGKYVCVISNSAGEKRYDLTLIIRDHLTTQVQPQEQTVDVGKLATFSCSFSGYPVDLVTWYKDGELLSLENVRIQTLTNFSVSLNPVQREDKGMYQCVVSNDQDSAQGTAQLMLGDAKPAFHFVFSKQTLQPKSFPSLKCAASGNPTPQITWTLDGESLQESQNLRVGEYISHQNIVVSYVNITSVAVQDGGEYECRATNSVGSVAHAARMNVYGPPFIRPMRDVSAVAGENLYLRCHAAGYPINSIIWYKGHIQLPVNLRQEVFSNGTLMIYDVSREKDDGVYTCRVTNDQGQSDNGTVRVNVMVRPVIYPFSFPKSIQVGMRARLVCTVIKGDPPFTIRWYKDGHPMPQELNEKRHNDVFSSDLTFANIQTQHNGNYTCTVSNTASSASHSAVLIVKVPLKWEVEPRDASVVVGQNIRIDCLASGFPSPVITWERRNGNTPGDYSAIASGPHYEVYPNGSLLIKDTQSKDEGLYLCQVNNGIGSGLSKVIFVTVHVPPRFETKFRSETVRKGEKVMLRCHAYGDHPMTIVWNVNGHPLSPSDNPRYRLREQVGNKEMSSDITILAADRQDSDNYTCLASNIFGQHDTKVKLVVQEPPDSPRKIEVLEKKSRSARIGWSVPFNGNSNLTRYLVQCSPSQDWQHQVVNLTVDRIENSAELMGLRPAQSYRCRVRAENNIGIGHPSDLVSVITAEEVLAYSTTVPGGPPRGVKADALDSQTVRVTWQPPEKELWNGPLKGYYVGYKILNSDSPYLYKNLEVGEHTQQEVLLSQLEKFTSYTILVQGYNAMGAGPRSDEVVVRTLEDVPSEPPRNLQCSPLTSEIILVKWEAPSLDSIHGILQGFTILYRPVEGIVLPT</sequence>
<dbReference type="SUPFAM" id="SSF49265">
    <property type="entry name" value="Fibronectin type III"/>
    <property type="match status" value="2"/>
</dbReference>
<dbReference type="InterPro" id="IPR007110">
    <property type="entry name" value="Ig-like_dom"/>
</dbReference>
<dbReference type="Pfam" id="PF13927">
    <property type="entry name" value="Ig_3"/>
    <property type="match status" value="4"/>
</dbReference>
<dbReference type="Pfam" id="PF00041">
    <property type="entry name" value="fn3"/>
    <property type="match status" value="2"/>
</dbReference>
<reference evidence="6" key="1">
    <citation type="submission" date="2025-08" db="UniProtKB">
        <authorList>
            <consortium name="RefSeq"/>
        </authorList>
    </citation>
    <scope>IDENTIFICATION</scope>
    <source>
        <tissue evidence="6">Muscle</tissue>
    </source>
</reference>
<dbReference type="InterPro" id="IPR036179">
    <property type="entry name" value="Ig-like_dom_sf"/>
</dbReference>
<feature type="domain" description="Ig-like" evidence="3">
    <location>
        <begin position="378"/>
        <end position="467"/>
    </location>
</feature>
<dbReference type="CDD" id="cd00063">
    <property type="entry name" value="FN3"/>
    <property type="match status" value="3"/>
</dbReference>
<feature type="domain" description="Ig-like" evidence="3">
    <location>
        <begin position="3"/>
        <end position="90"/>
    </location>
</feature>
<dbReference type="InterPro" id="IPR003961">
    <property type="entry name" value="FN3_dom"/>
</dbReference>
<dbReference type="InterPro" id="IPR003598">
    <property type="entry name" value="Ig_sub2"/>
</dbReference>
<dbReference type="SMART" id="SM00409">
    <property type="entry name" value="IG"/>
    <property type="match status" value="7"/>
</dbReference>
<feature type="domain" description="Ig-like" evidence="3">
    <location>
        <begin position="286"/>
        <end position="371"/>
    </location>
</feature>
<dbReference type="SUPFAM" id="SSF48726">
    <property type="entry name" value="Immunoglobulin"/>
    <property type="match status" value="7"/>
</dbReference>
<dbReference type="InterPro" id="IPR013098">
    <property type="entry name" value="Ig_I-set"/>
</dbReference>